<name>A0ABY8TPL4_TETOB</name>
<dbReference type="EMBL" id="CP126209">
    <property type="protein sequence ID" value="WIA10910.1"/>
    <property type="molecule type" value="Genomic_DNA"/>
</dbReference>
<organism evidence="1 2">
    <name type="scientific">Tetradesmus obliquus</name>
    <name type="common">Green alga</name>
    <name type="synonym">Acutodesmus obliquus</name>
    <dbReference type="NCBI Taxonomy" id="3088"/>
    <lineage>
        <taxon>Eukaryota</taxon>
        <taxon>Viridiplantae</taxon>
        <taxon>Chlorophyta</taxon>
        <taxon>core chlorophytes</taxon>
        <taxon>Chlorophyceae</taxon>
        <taxon>CS clade</taxon>
        <taxon>Sphaeropleales</taxon>
        <taxon>Scenedesmaceae</taxon>
        <taxon>Tetradesmus</taxon>
    </lineage>
</organism>
<dbReference type="Proteomes" id="UP001244341">
    <property type="component" value="Chromosome 2b"/>
</dbReference>
<accession>A0ABY8TPL4</accession>
<evidence type="ECO:0000313" key="2">
    <source>
        <dbReference type="Proteomes" id="UP001244341"/>
    </source>
</evidence>
<protein>
    <submittedName>
        <fullName evidence="1">Uncharacterized protein</fullName>
    </submittedName>
</protein>
<sequence length="170" mass="19071">MEVLSVGCLDYDYRTHELSEQSTAYFEPDGSVYVIPYTGHQEDSNTYILHSRDAKQLTFGPRHRELQRHMYIKAIHATSLNHFPASLLVGDFLSTPGIQEGALFQLAEDAPETAPVFTLLADKIDFLYRDQHAYVPIPIMAPGPDQIGVCVSAGKKGLRSMARQLIIFRC</sequence>
<evidence type="ECO:0000313" key="1">
    <source>
        <dbReference type="EMBL" id="WIA10910.1"/>
    </source>
</evidence>
<proteinExistence type="predicted"/>
<keyword evidence="2" id="KW-1185">Reference proteome</keyword>
<reference evidence="1 2" key="1">
    <citation type="submission" date="2023-05" db="EMBL/GenBank/DDBJ databases">
        <title>A 100% complete, gapless, phased diploid assembly of the Scenedesmus obliquus UTEX 3031 genome.</title>
        <authorList>
            <person name="Biondi T.C."/>
            <person name="Hanschen E.R."/>
            <person name="Kwon T."/>
            <person name="Eng W."/>
            <person name="Kruse C.P.S."/>
            <person name="Koehler S.I."/>
            <person name="Kunde Y."/>
            <person name="Gleasner C.D."/>
            <person name="You Mak K.T."/>
            <person name="Polle J."/>
            <person name="Hovde B.T."/>
            <person name="Starkenburg S.R."/>
        </authorList>
    </citation>
    <scope>NUCLEOTIDE SEQUENCE [LARGE SCALE GENOMIC DNA]</scope>
    <source>
        <strain evidence="1 2">DOE0152z</strain>
    </source>
</reference>
<gene>
    <name evidence="1" type="ORF">OEZ85_011075</name>
</gene>